<dbReference type="GO" id="GO:0005829">
    <property type="term" value="C:cytosol"/>
    <property type="evidence" value="ECO:0007669"/>
    <property type="project" value="TreeGrafter"/>
</dbReference>
<dbReference type="EMBL" id="WNLA01000004">
    <property type="protein sequence ID" value="MTW02391.1"/>
    <property type="molecule type" value="Genomic_DNA"/>
</dbReference>
<sequence>MTAFVIDAFEFCRTNGTRDGVTPVADMTRLAKETADASGEITWKAEGGTSKHGFPQLRLSTKGTVQLVCQRCMQPFAHELESSTLLMLGKDDANADEIEEIIDDETIDVIVGAREMDLMYLVEDEALLALPHTAKHEECPDTSLLDSLKSDAQSPFAGLKNLKK</sequence>
<gene>
    <name evidence="6" type="ORF">GM668_09865</name>
</gene>
<dbReference type="PANTHER" id="PTHR38099:SF1">
    <property type="entry name" value="LARGE RIBOSOMAL RNA SUBUNIT ACCUMULATION PROTEIN YCED"/>
    <property type="match status" value="1"/>
</dbReference>
<proteinExistence type="inferred from homology"/>
<name>A0A6L6PZ29_9BURK</name>
<dbReference type="Pfam" id="PF02620">
    <property type="entry name" value="YceD"/>
    <property type="match status" value="1"/>
</dbReference>
<dbReference type="InterPro" id="IPR003772">
    <property type="entry name" value="YceD"/>
</dbReference>
<dbReference type="RefSeq" id="WP_155438758.1">
    <property type="nucleotide sequence ID" value="NZ_WNLA01000004.1"/>
</dbReference>
<evidence type="ECO:0000256" key="1">
    <source>
        <dbReference type="ARBA" id="ARBA00002868"/>
    </source>
</evidence>
<keyword evidence="7" id="KW-1185">Reference proteome</keyword>
<dbReference type="PANTHER" id="PTHR38099">
    <property type="entry name" value="LARGE RIBOSOMAL RNA SUBUNIT ACCUMULATION PROTEIN YCED"/>
    <property type="match status" value="1"/>
</dbReference>
<comment type="similarity">
    <text evidence="2">Belongs to the DUF177 domain family.</text>
</comment>
<dbReference type="GO" id="GO:0042254">
    <property type="term" value="P:ribosome biogenesis"/>
    <property type="evidence" value="ECO:0007669"/>
    <property type="project" value="UniProtKB-KW"/>
</dbReference>
<dbReference type="InterPro" id="IPR039255">
    <property type="entry name" value="YceD_bac"/>
</dbReference>
<dbReference type="AlphaFoldDB" id="A0A6L6PZ29"/>
<evidence type="ECO:0000256" key="4">
    <source>
        <dbReference type="ARBA" id="ARBA00022517"/>
    </source>
</evidence>
<evidence type="ECO:0000313" key="6">
    <source>
        <dbReference type="EMBL" id="MTW02391.1"/>
    </source>
</evidence>
<keyword evidence="4" id="KW-0690">Ribosome biogenesis</keyword>
<protein>
    <recommendedName>
        <fullName evidence="3">Large ribosomal RNA subunit accumulation protein YceD</fullName>
    </recommendedName>
    <alternativeName>
        <fullName evidence="5">23S rRNA accumulation protein YceD</fullName>
    </alternativeName>
</protein>
<comment type="function">
    <text evidence="1">Plays a role in synthesis, processing and/or stability of 23S rRNA.</text>
</comment>
<evidence type="ECO:0000256" key="5">
    <source>
        <dbReference type="ARBA" id="ARBA00031841"/>
    </source>
</evidence>
<accession>A0A6L6PZ29</accession>
<reference evidence="6 7" key="1">
    <citation type="submission" date="2019-11" db="EMBL/GenBank/DDBJ databases">
        <title>Type strains purchased from KCTC, JCM and DSMZ.</title>
        <authorList>
            <person name="Lu H."/>
        </authorList>
    </citation>
    <scope>NUCLEOTIDE SEQUENCE [LARGE SCALE GENOMIC DNA]</scope>
    <source>
        <strain evidence="6 7">KCTC 42409</strain>
    </source>
</reference>
<evidence type="ECO:0000256" key="2">
    <source>
        <dbReference type="ARBA" id="ARBA00010740"/>
    </source>
</evidence>
<dbReference type="OrthoDB" id="5297600at2"/>
<dbReference type="Proteomes" id="UP000484015">
    <property type="component" value="Unassembled WGS sequence"/>
</dbReference>
<evidence type="ECO:0000256" key="3">
    <source>
        <dbReference type="ARBA" id="ARBA00015716"/>
    </source>
</evidence>
<comment type="caution">
    <text evidence="6">The sequence shown here is derived from an EMBL/GenBank/DDBJ whole genome shotgun (WGS) entry which is preliminary data.</text>
</comment>
<organism evidence="6 7">
    <name type="scientific">Pseudoduganella ginsengisoli</name>
    <dbReference type="NCBI Taxonomy" id="1462440"/>
    <lineage>
        <taxon>Bacteria</taxon>
        <taxon>Pseudomonadati</taxon>
        <taxon>Pseudomonadota</taxon>
        <taxon>Betaproteobacteria</taxon>
        <taxon>Burkholderiales</taxon>
        <taxon>Oxalobacteraceae</taxon>
        <taxon>Telluria group</taxon>
        <taxon>Pseudoduganella</taxon>
    </lineage>
</organism>
<evidence type="ECO:0000313" key="7">
    <source>
        <dbReference type="Proteomes" id="UP000484015"/>
    </source>
</evidence>